<evidence type="ECO:0000256" key="8">
    <source>
        <dbReference type="HAMAP-Rule" id="MF_01161"/>
    </source>
</evidence>
<accession>A0A3A3F570</accession>
<dbReference type="SMART" id="SM00977">
    <property type="entry name" value="TilS_C"/>
    <property type="match status" value="1"/>
</dbReference>
<sequence>MQTSDLFHHFLAQLQPLLTAQHSRFSVALSGGVDSVVLLHLMKQAQQQHSELKLEAVYVNHGLSKHASEWQGFCQSLCEELDVAFNAVHVEIHQRSRTSLEAQAREARYQALDENCISGSVILLGQHLNDQLETFLLRLKRGSGLQGLASMQQQRLLASGRVCFRPLINITREQIEQFADEFAISHITDDSNIDERFDRNFLRHQVMPILTERFQGFEKSAARSIRLLQKQQSLLDEYTQSDLAQCQNAQGGLSCLAIAPFSQPRQANLVRAWLNQFTHQLPSENQLQQIIEQGLTAKADAQLKICLQSGDVRRHQQHWYFVKEQAIPEAMDITLQSILLTDGRTLAVKQGKGIRKPRQDEQVRVEFNRPQARIKPLHKPGSNTLKHWFKDAKVAPWLRAQTPLIFYNDQLVQVVGYFVSEQHSVDDGILWETLYE</sequence>
<dbReference type="PANTHER" id="PTHR43033:SF1">
    <property type="entry name" value="TRNA(ILE)-LYSIDINE SYNTHASE-RELATED"/>
    <property type="match status" value="1"/>
</dbReference>
<dbReference type="SUPFAM" id="SSF52402">
    <property type="entry name" value="Adenine nucleotide alpha hydrolases-like"/>
    <property type="match status" value="1"/>
</dbReference>
<evidence type="ECO:0000313" key="10">
    <source>
        <dbReference type="EMBL" id="RJF37338.1"/>
    </source>
</evidence>
<keyword evidence="4 8" id="KW-0819">tRNA processing</keyword>
<dbReference type="GO" id="GO:0006400">
    <property type="term" value="P:tRNA modification"/>
    <property type="evidence" value="ECO:0007669"/>
    <property type="project" value="UniProtKB-UniRule"/>
</dbReference>
<evidence type="ECO:0000256" key="6">
    <source>
        <dbReference type="ARBA" id="ARBA00022840"/>
    </source>
</evidence>
<comment type="function">
    <text evidence="8">Ligates lysine onto the cytidine present at position 34 of the AUA codon-specific tRNA(Ile) that contains the anticodon CAU, in an ATP-dependent manner. Cytidine is converted to lysidine, thus changing the amino acid specificity of the tRNA from methionine to isoleucine.</text>
</comment>
<dbReference type="EC" id="6.3.4.19" evidence="8"/>
<comment type="caution">
    <text evidence="10">The sequence shown here is derived from an EMBL/GenBank/DDBJ whole genome shotgun (WGS) entry which is preliminary data.</text>
</comment>
<keyword evidence="6 8" id="KW-0067">ATP-binding</keyword>
<evidence type="ECO:0000256" key="7">
    <source>
        <dbReference type="ARBA" id="ARBA00048539"/>
    </source>
</evidence>
<dbReference type="CDD" id="cd01992">
    <property type="entry name" value="TilS_N"/>
    <property type="match status" value="1"/>
</dbReference>
<comment type="catalytic activity">
    <reaction evidence="7 8">
        <text>cytidine(34) in tRNA(Ile2) + L-lysine + ATP = lysidine(34) in tRNA(Ile2) + AMP + diphosphate + H(+)</text>
        <dbReference type="Rhea" id="RHEA:43744"/>
        <dbReference type="Rhea" id="RHEA-COMP:10625"/>
        <dbReference type="Rhea" id="RHEA-COMP:10670"/>
        <dbReference type="ChEBI" id="CHEBI:15378"/>
        <dbReference type="ChEBI" id="CHEBI:30616"/>
        <dbReference type="ChEBI" id="CHEBI:32551"/>
        <dbReference type="ChEBI" id="CHEBI:33019"/>
        <dbReference type="ChEBI" id="CHEBI:82748"/>
        <dbReference type="ChEBI" id="CHEBI:83665"/>
        <dbReference type="ChEBI" id="CHEBI:456215"/>
        <dbReference type="EC" id="6.3.4.19"/>
    </reaction>
</comment>
<protein>
    <recommendedName>
        <fullName evidence="8">tRNA(Ile)-lysidine synthase</fullName>
        <ecNumber evidence="8">6.3.4.19</ecNumber>
    </recommendedName>
    <alternativeName>
        <fullName evidence="8">tRNA(Ile)-2-lysyl-cytidine synthase</fullName>
    </alternativeName>
    <alternativeName>
        <fullName evidence="8">tRNA(Ile)-lysidine synthetase</fullName>
    </alternativeName>
</protein>
<dbReference type="RefSeq" id="WP_119852131.1">
    <property type="nucleotide sequence ID" value="NZ_QYSE01000001.1"/>
</dbReference>
<evidence type="ECO:0000313" key="11">
    <source>
        <dbReference type="Proteomes" id="UP000265938"/>
    </source>
</evidence>
<dbReference type="InterPro" id="IPR012094">
    <property type="entry name" value="tRNA_Ile_lys_synt"/>
</dbReference>
<dbReference type="SUPFAM" id="SSF82829">
    <property type="entry name" value="MesJ substrate recognition domain-like"/>
    <property type="match status" value="1"/>
</dbReference>
<dbReference type="AlphaFoldDB" id="A0A3A3F570"/>
<comment type="similarity">
    <text evidence="8">Belongs to the tRNA(Ile)-lysidine synthase family.</text>
</comment>
<dbReference type="GO" id="GO:0032267">
    <property type="term" value="F:tRNA(Ile)-lysidine synthase activity"/>
    <property type="evidence" value="ECO:0007669"/>
    <property type="project" value="UniProtKB-EC"/>
</dbReference>
<dbReference type="InterPro" id="IPR012795">
    <property type="entry name" value="tRNA_Ile_lys_synt_N"/>
</dbReference>
<evidence type="ECO:0000256" key="1">
    <source>
        <dbReference type="ARBA" id="ARBA00004496"/>
    </source>
</evidence>
<name>A0A3A3F570_9GAMM</name>
<organism evidence="10 11">
    <name type="scientific">Pseudoalteromonas gelatinilytica</name>
    <dbReference type="NCBI Taxonomy" id="1703256"/>
    <lineage>
        <taxon>Bacteria</taxon>
        <taxon>Pseudomonadati</taxon>
        <taxon>Pseudomonadota</taxon>
        <taxon>Gammaproteobacteria</taxon>
        <taxon>Alteromonadales</taxon>
        <taxon>Pseudoalteromonadaceae</taxon>
        <taxon>Pseudoalteromonas</taxon>
    </lineage>
</organism>
<dbReference type="Gene3D" id="1.20.59.20">
    <property type="match status" value="1"/>
</dbReference>
<evidence type="ECO:0000256" key="4">
    <source>
        <dbReference type="ARBA" id="ARBA00022694"/>
    </source>
</evidence>
<dbReference type="InterPro" id="IPR011063">
    <property type="entry name" value="TilS/TtcA_N"/>
</dbReference>
<keyword evidence="5 8" id="KW-0547">Nucleotide-binding</keyword>
<reference evidence="10 11" key="1">
    <citation type="submission" date="2018-09" db="EMBL/GenBank/DDBJ databases">
        <title>Identification of marine bacteria producing industrial enzymes.</title>
        <authorList>
            <person name="Cheng T.H."/>
            <person name="Saidin J."/>
            <person name="Muhd D.D."/>
            <person name="Isa M.N.M."/>
            <person name="Bakar M.F.A."/>
            <person name="Ismail N."/>
        </authorList>
    </citation>
    <scope>NUCLEOTIDE SEQUENCE [LARGE SCALE GENOMIC DNA]</scope>
    <source>
        <strain evidence="10 11">MNAD 1.6</strain>
    </source>
</reference>
<dbReference type="GO" id="GO:0005524">
    <property type="term" value="F:ATP binding"/>
    <property type="evidence" value="ECO:0007669"/>
    <property type="project" value="UniProtKB-UniRule"/>
</dbReference>
<dbReference type="Proteomes" id="UP000265938">
    <property type="component" value="Unassembled WGS sequence"/>
</dbReference>
<evidence type="ECO:0000256" key="2">
    <source>
        <dbReference type="ARBA" id="ARBA00022490"/>
    </source>
</evidence>
<dbReference type="InterPro" id="IPR015262">
    <property type="entry name" value="tRNA_Ile_lys_synt_subst-bd"/>
</dbReference>
<feature type="binding site" evidence="8">
    <location>
        <begin position="30"/>
        <end position="35"/>
    </location>
    <ligand>
        <name>ATP</name>
        <dbReference type="ChEBI" id="CHEBI:30616"/>
    </ligand>
</feature>
<comment type="subcellular location">
    <subcellularLocation>
        <location evidence="1 8">Cytoplasm</location>
    </subcellularLocation>
</comment>
<feature type="domain" description="Lysidine-tRNA(Ile) synthetase C-terminal" evidence="9">
    <location>
        <begin position="363"/>
        <end position="431"/>
    </location>
</feature>
<dbReference type="PANTHER" id="PTHR43033">
    <property type="entry name" value="TRNA(ILE)-LYSIDINE SYNTHASE-RELATED"/>
    <property type="match status" value="1"/>
</dbReference>
<dbReference type="NCBIfam" id="TIGR02433">
    <property type="entry name" value="lysidine_TilS_C"/>
    <property type="match status" value="1"/>
</dbReference>
<proteinExistence type="inferred from homology"/>
<gene>
    <name evidence="8 10" type="primary">tilS</name>
    <name evidence="10" type="ORF">D4741_04480</name>
</gene>
<dbReference type="InterPro" id="IPR014729">
    <property type="entry name" value="Rossmann-like_a/b/a_fold"/>
</dbReference>
<dbReference type="GO" id="GO:0005737">
    <property type="term" value="C:cytoplasm"/>
    <property type="evidence" value="ECO:0007669"/>
    <property type="project" value="UniProtKB-SubCell"/>
</dbReference>
<dbReference type="Pfam" id="PF01171">
    <property type="entry name" value="ATP_bind_3"/>
    <property type="match status" value="1"/>
</dbReference>
<dbReference type="Pfam" id="PF09179">
    <property type="entry name" value="TilS"/>
    <property type="match status" value="1"/>
</dbReference>
<dbReference type="Gene3D" id="3.40.50.620">
    <property type="entry name" value="HUPs"/>
    <property type="match status" value="1"/>
</dbReference>
<dbReference type="NCBIfam" id="TIGR02432">
    <property type="entry name" value="lysidine_TilS_N"/>
    <property type="match status" value="1"/>
</dbReference>
<evidence type="ECO:0000256" key="3">
    <source>
        <dbReference type="ARBA" id="ARBA00022598"/>
    </source>
</evidence>
<keyword evidence="3 8" id="KW-0436">Ligase</keyword>
<dbReference type="HAMAP" id="MF_01161">
    <property type="entry name" value="tRNA_Ile_lys_synt"/>
    <property type="match status" value="1"/>
</dbReference>
<dbReference type="SUPFAM" id="SSF56037">
    <property type="entry name" value="PheT/TilS domain"/>
    <property type="match status" value="1"/>
</dbReference>
<evidence type="ECO:0000256" key="5">
    <source>
        <dbReference type="ARBA" id="ARBA00022741"/>
    </source>
</evidence>
<evidence type="ECO:0000259" key="9">
    <source>
        <dbReference type="SMART" id="SM00977"/>
    </source>
</evidence>
<dbReference type="EMBL" id="QYSE01000001">
    <property type="protein sequence ID" value="RJF37338.1"/>
    <property type="molecule type" value="Genomic_DNA"/>
</dbReference>
<comment type="domain">
    <text evidence="8">The N-terminal region contains the highly conserved SGGXDS motif, predicted to be a P-loop motif involved in ATP binding.</text>
</comment>
<dbReference type="Pfam" id="PF11734">
    <property type="entry name" value="TilS_C"/>
    <property type="match status" value="1"/>
</dbReference>
<keyword evidence="2 8" id="KW-0963">Cytoplasm</keyword>
<dbReference type="InterPro" id="IPR012796">
    <property type="entry name" value="Lysidine-tRNA-synth_C"/>
</dbReference>